<dbReference type="Pfam" id="PF18701">
    <property type="entry name" value="DUF5641"/>
    <property type="match status" value="1"/>
</dbReference>
<dbReference type="AlphaFoldDB" id="A0A8K0KNL2"/>
<evidence type="ECO:0000313" key="3">
    <source>
        <dbReference type="Proteomes" id="UP000792457"/>
    </source>
</evidence>
<dbReference type="PANTHER" id="PTHR47331">
    <property type="entry name" value="PHD-TYPE DOMAIN-CONTAINING PROTEIN"/>
    <property type="match status" value="1"/>
</dbReference>
<comment type="caution">
    <text evidence="2">The sequence shown here is derived from an EMBL/GenBank/DDBJ whole genome shotgun (WGS) entry which is preliminary data.</text>
</comment>
<accession>A0A8K0KNL2</accession>
<sequence>MADIEIMFRQIIVHEADRNLQAVVWISHPSQLTRTFLLNTLTYGLKCSPDEALILPLGSTMRENEAYMDDVLGDSHDLKTARLWILKIRWDETLPNSENDYWQTFYSELPKKVGGRIKHSLLSYDENHSLILPNDHPLTHLIIRDCHKRTLHGGVDYAGHVSLKVSPGRGRATYKGLICIFVCLCTRTVHMEAVSNYTTDAFITAFRRVTEDTTKVLCGGPQRIKKNGRKICLQSNHQKSPLITWNGVELPHFGGKWEAAVKSTKHHIRRAVGEAKLSYEELTTLPCQVEACLNSRPLVPLSDEPNDLQALTTANFLINSPTYLIPEPDITEDQIPALKRWKHVQQMLQRYCQRWPREYLLTLQPRREWAQPTSDIKTEDL</sequence>
<dbReference type="InterPro" id="IPR036397">
    <property type="entry name" value="RNaseH_sf"/>
</dbReference>
<dbReference type="EMBL" id="KZ309384">
    <property type="protein sequence ID" value="KAG8238599.1"/>
    <property type="molecule type" value="Genomic_DNA"/>
</dbReference>
<dbReference type="InterPro" id="IPR040676">
    <property type="entry name" value="DUF5641"/>
</dbReference>
<keyword evidence="3" id="KW-1185">Reference proteome</keyword>
<organism evidence="2 3">
    <name type="scientific">Ladona fulva</name>
    <name type="common">Scarce chaser dragonfly</name>
    <name type="synonym">Libellula fulva</name>
    <dbReference type="NCBI Taxonomy" id="123851"/>
    <lineage>
        <taxon>Eukaryota</taxon>
        <taxon>Metazoa</taxon>
        <taxon>Ecdysozoa</taxon>
        <taxon>Arthropoda</taxon>
        <taxon>Hexapoda</taxon>
        <taxon>Insecta</taxon>
        <taxon>Pterygota</taxon>
        <taxon>Palaeoptera</taxon>
        <taxon>Odonata</taxon>
        <taxon>Epiprocta</taxon>
        <taxon>Anisoptera</taxon>
        <taxon>Libelluloidea</taxon>
        <taxon>Libellulidae</taxon>
        <taxon>Ladona</taxon>
    </lineage>
</organism>
<gene>
    <name evidence="2" type="ORF">J437_LFUL014627</name>
</gene>
<dbReference type="OrthoDB" id="6615390at2759"/>
<reference evidence="2" key="1">
    <citation type="submission" date="2013-04" db="EMBL/GenBank/DDBJ databases">
        <authorList>
            <person name="Qu J."/>
            <person name="Murali S.C."/>
            <person name="Bandaranaike D."/>
            <person name="Bellair M."/>
            <person name="Blankenburg K."/>
            <person name="Chao H."/>
            <person name="Dinh H."/>
            <person name="Doddapaneni H."/>
            <person name="Downs B."/>
            <person name="Dugan-Rocha S."/>
            <person name="Elkadiri S."/>
            <person name="Gnanaolivu R.D."/>
            <person name="Hernandez B."/>
            <person name="Javaid M."/>
            <person name="Jayaseelan J.C."/>
            <person name="Lee S."/>
            <person name="Li M."/>
            <person name="Ming W."/>
            <person name="Munidasa M."/>
            <person name="Muniz J."/>
            <person name="Nguyen L."/>
            <person name="Ongeri F."/>
            <person name="Osuji N."/>
            <person name="Pu L.-L."/>
            <person name="Puazo M."/>
            <person name="Qu C."/>
            <person name="Quiroz J."/>
            <person name="Raj R."/>
            <person name="Weissenberger G."/>
            <person name="Xin Y."/>
            <person name="Zou X."/>
            <person name="Han Y."/>
            <person name="Richards S."/>
            <person name="Worley K."/>
            <person name="Muzny D."/>
            <person name="Gibbs R."/>
        </authorList>
    </citation>
    <scope>NUCLEOTIDE SEQUENCE</scope>
    <source>
        <strain evidence="2">Sampled in the wild</strain>
    </source>
</reference>
<reference evidence="2" key="2">
    <citation type="submission" date="2017-10" db="EMBL/GenBank/DDBJ databases">
        <title>Ladona fulva Genome sequencing and assembly.</title>
        <authorList>
            <person name="Murali S."/>
            <person name="Richards S."/>
            <person name="Bandaranaike D."/>
            <person name="Bellair M."/>
            <person name="Blankenburg K."/>
            <person name="Chao H."/>
            <person name="Dinh H."/>
            <person name="Doddapaneni H."/>
            <person name="Dugan-Rocha S."/>
            <person name="Elkadiri S."/>
            <person name="Gnanaolivu R."/>
            <person name="Hernandez B."/>
            <person name="Skinner E."/>
            <person name="Javaid M."/>
            <person name="Lee S."/>
            <person name="Li M."/>
            <person name="Ming W."/>
            <person name="Munidasa M."/>
            <person name="Muniz J."/>
            <person name="Nguyen L."/>
            <person name="Hughes D."/>
            <person name="Osuji N."/>
            <person name="Pu L.-L."/>
            <person name="Puazo M."/>
            <person name="Qu C."/>
            <person name="Quiroz J."/>
            <person name="Raj R."/>
            <person name="Weissenberger G."/>
            <person name="Xin Y."/>
            <person name="Zou X."/>
            <person name="Han Y."/>
            <person name="Worley K."/>
            <person name="Muzny D."/>
            <person name="Gibbs R."/>
        </authorList>
    </citation>
    <scope>NUCLEOTIDE SEQUENCE</scope>
    <source>
        <strain evidence="2">Sampled in the wild</strain>
    </source>
</reference>
<proteinExistence type="predicted"/>
<dbReference type="GO" id="GO:0003676">
    <property type="term" value="F:nucleic acid binding"/>
    <property type="evidence" value="ECO:0007669"/>
    <property type="project" value="InterPro"/>
</dbReference>
<evidence type="ECO:0000313" key="2">
    <source>
        <dbReference type="EMBL" id="KAG8238599.1"/>
    </source>
</evidence>
<dbReference type="Gene3D" id="3.30.420.10">
    <property type="entry name" value="Ribonuclease H-like superfamily/Ribonuclease H"/>
    <property type="match status" value="1"/>
</dbReference>
<evidence type="ECO:0000259" key="1">
    <source>
        <dbReference type="Pfam" id="PF18701"/>
    </source>
</evidence>
<feature type="domain" description="DUF5641" evidence="1">
    <location>
        <begin position="339"/>
        <end position="381"/>
    </location>
</feature>
<name>A0A8K0KNL2_LADFU</name>
<protein>
    <recommendedName>
        <fullName evidence="1">DUF5641 domain-containing protein</fullName>
    </recommendedName>
</protein>
<dbReference type="Proteomes" id="UP000792457">
    <property type="component" value="Unassembled WGS sequence"/>
</dbReference>